<evidence type="ECO:0000313" key="8">
    <source>
        <dbReference type="Proteomes" id="UP000294847"/>
    </source>
</evidence>
<accession>A0A4P7NME0</accession>
<organism evidence="7 8">
    <name type="scientific">Pyricularia oryzae</name>
    <name type="common">Rice blast fungus</name>
    <name type="synonym">Magnaporthe oryzae</name>
    <dbReference type="NCBI Taxonomy" id="318829"/>
    <lineage>
        <taxon>Eukaryota</taxon>
        <taxon>Fungi</taxon>
        <taxon>Dikarya</taxon>
        <taxon>Ascomycota</taxon>
        <taxon>Pezizomycotina</taxon>
        <taxon>Sordariomycetes</taxon>
        <taxon>Sordariomycetidae</taxon>
        <taxon>Magnaporthales</taxon>
        <taxon>Pyriculariaceae</taxon>
        <taxon>Pyricularia</taxon>
    </lineage>
</organism>
<dbReference type="InterPro" id="IPR013120">
    <property type="entry name" value="FAR_NAD-bd"/>
</dbReference>
<gene>
    <name evidence="7" type="ORF">PoMZ_12275</name>
</gene>
<reference evidence="7 8" key="1">
    <citation type="journal article" date="2019" name="Mol. Biol. Evol.">
        <title>Blast fungal genomes show frequent chromosomal changes, gene gains and losses, and effector gene turnover.</title>
        <authorList>
            <person name="Gomez Luciano L.B."/>
            <person name="Jason Tsai I."/>
            <person name="Chuma I."/>
            <person name="Tosa Y."/>
            <person name="Chen Y.H."/>
            <person name="Li J.Y."/>
            <person name="Li M.Y."/>
            <person name="Jade Lu M.Y."/>
            <person name="Nakayashiki H."/>
            <person name="Li W.H."/>
        </authorList>
    </citation>
    <scope>NUCLEOTIDE SEQUENCE [LARGE SCALE GENOMIC DNA]</scope>
    <source>
        <strain evidence="7">MZ5-1-6</strain>
    </source>
</reference>
<protein>
    <recommendedName>
        <fullName evidence="9">Carrier domain-containing protein</fullName>
    </recommendedName>
</protein>
<dbReference type="EMBL" id="CP034208">
    <property type="protein sequence ID" value="QBZ63377.1"/>
    <property type="molecule type" value="Genomic_DNA"/>
</dbReference>
<dbReference type="Gene3D" id="3.40.50.720">
    <property type="entry name" value="NAD(P)-binding Rossmann-like Domain"/>
    <property type="match status" value="1"/>
</dbReference>
<keyword evidence="2" id="KW-0597">Phosphoprotein</keyword>
<dbReference type="Gene3D" id="3.40.50.12780">
    <property type="entry name" value="N-terminal domain of ligase-like"/>
    <property type="match status" value="1"/>
</dbReference>
<dbReference type="SUPFAM" id="SSF51735">
    <property type="entry name" value="NAD(P)-binding Rossmann-fold domains"/>
    <property type="match status" value="1"/>
</dbReference>
<dbReference type="Pfam" id="PF23562">
    <property type="entry name" value="AMP-binding_C_3"/>
    <property type="match status" value="1"/>
</dbReference>
<dbReference type="Proteomes" id="UP000294847">
    <property type="component" value="Chromosome 5"/>
</dbReference>
<feature type="domain" description="AMP-dependent synthetase/ligase" evidence="4">
    <location>
        <begin position="79"/>
        <end position="375"/>
    </location>
</feature>
<dbReference type="InterPro" id="IPR042099">
    <property type="entry name" value="ANL_N_sf"/>
</dbReference>
<feature type="compositionally biased region" description="Polar residues" evidence="3">
    <location>
        <begin position="201"/>
        <end position="228"/>
    </location>
</feature>
<evidence type="ECO:0000313" key="7">
    <source>
        <dbReference type="EMBL" id="QBZ63377.1"/>
    </source>
</evidence>
<dbReference type="Pfam" id="PF00550">
    <property type="entry name" value="PP-binding"/>
    <property type="match status" value="1"/>
</dbReference>
<feature type="domain" description="Thioester reductase (TE)" evidence="6">
    <location>
        <begin position="704"/>
        <end position="938"/>
    </location>
</feature>
<dbReference type="PANTHER" id="PTHR43439">
    <property type="entry name" value="PHENYLACETATE-COENZYME A LIGASE"/>
    <property type="match status" value="1"/>
</dbReference>
<feature type="region of interest" description="Disordered" evidence="3">
    <location>
        <begin position="196"/>
        <end position="228"/>
    </location>
</feature>
<evidence type="ECO:0008006" key="9">
    <source>
        <dbReference type="Google" id="ProtNLM"/>
    </source>
</evidence>
<evidence type="ECO:0000256" key="3">
    <source>
        <dbReference type="SAM" id="MobiDB-lite"/>
    </source>
</evidence>
<dbReference type="Pfam" id="PF00501">
    <property type="entry name" value="AMP-binding"/>
    <property type="match status" value="1"/>
</dbReference>
<dbReference type="PANTHER" id="PTHR43439:SF2">
    <property type="entry name" value="ENZYME, PUTATIVE (JCVI)-RELATED"/>
    <property type="match status" value="1"/>
</dbReference>
<evidence type="ECO:0000259" key="5">
    <source>
        <dbReference type="Pfam" id="PF00550"/>
    </source>
</evidence>
<dbReference type="SUPFAM" id="SSF56801">
    <property type="entry name" value="Acetyl-CoA synthetase-like"/>
    <property type="match status" value="1"/>
</dbReference>
<evidence type="ECO:0000259" key="6">
    <source>
        <dbReference type="Pfam" id="PF07993"/>
    </source>
</evidence>
<dbReference type="InterPro" id="IPR009081">
    <property type="entry name" value="PP-bd_ACP"/>
</dbReference>
<dbReference type="InterPro" id="IPR051414">
    <property type="entry name" value="Adenylate-forming_Reductase"/>
</dbReference>
<sequence length="1083" mass="118671">MSTMNLTYFTCTLGEAARYQASAPDGQESFKSVLEMIDKQAEAIPGVPALGFADFFSDGACPGMELDAPMNKREVCAQTAPSQVTFRELRNLSLQAAWTLSTALDAGNETRESPEIVGLICKTSLDFLLTWLGLARLGCVVFFIAPQLDSRAVLHLCQKSQVKRLLVQPSLGAMVDDIKGKINVLEIPPYSYNPAAGGELQQPTSRPSTTSHIFHSSGTSSGLPKPLPQSQHCAVGALPRLPGANKPATFTTTPLYHGGIADCLRSWTSGAMIWLFPESRIPITGSNVLKAVHFSREHSSGAGVKYFSSVPYVLQMVMEEGEQGLDLLKSMSLVGFGGAALPTSIGDDLVNKGVRLISRMGSAECGFLLCSARDDFDTDKEWQFLRCKVDDDMLAFEQRDEGLFELVVKPGWPLKEHANRSDGSFATADLFEQHPTIMNAWRYHSRADTQIALDNGKKFDPSPIEDAILAQVPTLLEGVLVFGAGRTYPGALLFSKEGLADSSSVIDTVWPVMDKVNNSSPSHARISREMLVLVPNTNGQPPLEKSSKGTTMRGKAEKQYLRYIEGAYTPAVTDGKKGVSVEDIPASVYQKFTQVAGRELDPDEDLYLQGVDSMACSQIRRLIEAEIMPVDKSKLPMNVIYDNGSINKLGKFLQELISGSAIAATADHQTIVNTMQELAIKYSRFESDESAGRTSQHQTQVVVLTGATGTLGAHILHELLSDSRVTKTFCLVRAKDPATATDRIRDSLVQRGFADSQVHADRVVCVPCDLTRSDLGLSELDRQRMTQEATLYIHAAWPVNFSLRLASFETQLAALHNLIKIAVTNTARFLFISSTAAVAQSSHTLIPEEPSCDPRDAAPLGYAQSKWVAEQVCAAAQEASHHVAVIRVGQLCGNKKGIWNMSEAWPLMLSTAKLTGCLPDLKDEVLDWLPVDQASQAILDIAMQSEISQVARGKGVKVFHVLNPHRTPSWTEMLQWLQDSKQGPQFEIPMPHVWMVRLEEVLRESDHSSKALLQFWKDRYAKRPVNGVGYGGMQTKPSFRVTEAQRASKAISDIKPLDQEAILSMWGWIQTNKLGSEAHVLSH</sequence>
<keyword evidence="1" id="KW-0596">Phosphopantetheine</keyword>
<dbReference type="InterPro" id="IPR036291">
    <property type="entry name" value="NAD(P)-bd_dom_sf"/>
</dbReference>
<name>A0A4P7NME0_PYROR</name>
<feature type="domain" description="Carrier" evidence="5">
    <location>
        <begin position="590"/>
        <end position="653"/>
    </location>
</feature>
<evidence type="ECO:0000256" key="1">
    <source>
        <dbReference type="ARBA" id="ARBA00022450"/>
    </source>
</evidence>
<dbReference type="AlphaFoldDB" id="A0A4P7NME0"/>
<evidence type="ECO:0000259" key="4">
    <source>
        <dbReference type="Pfam" id="PF00501"/>
    </source>
</evidence>
<dbReference type="Pfam" id="PF07993">
    <property type="entry name" value="NAD_binding_4"/>
    <property type="match status" value="1"/>
</dbReference>
<dbReference type="InterPro" id="IPR000873">
    <property type="entry name" value="AMP-dep_synth/lig_dom"/>
</dbReference>
<proteinExistence type="predicted"/>
<evidence type="ECO:0000256" key="2">
    <source>
        <dbReference type="ARBA" id="ARBA00022553"/>
    </source>
</evidence>